<name>A0ABT6Y8D1_9BACT</name>
<keyword evidence="3" id="KW-1185">Reference proteome</keyword>
<sequence length="404" mass="47142">MPFPTILLFDLDASGHHSEYLTHLIEYQLEHRLPIKLIALVSPIFATKHAKLTQRTSVDASVFEWKYISEEEFQQYQAENNVIKRGDFEWGLFCKYASVFQAKHGVLMYLDHLQLAILQKGNQAPCTFSGIFFRTTLTNYRPDSWKERINFIRKKWMLRGLLFSKKLTNLYCLDPYAAEYIQEKWHSNKALYLPDPVKTYPFAQEAPILLRQQLGIEPHRKVFLIFGFLDERKGIIPTLEALLQLPQKQQQEACLLLVGGWTAEEKYRFDEKLKAIEGSNHLQIVKVDYFVEPELIQQFFALSDVIMGLYQKHIGMSGIMVRSAFAQKPLLTYNYGLMGELTRRNQLGITVEPNNPEELQEKIQFLLSQSKTVGNQTMMKEFSEHHQVKFFAECIFKKNKKILS</sequence>
<keyword evidence="2" id="KW-0328">Glycosyltransferase</keyword>
<dbReference type="RefSeq" id="WP_283344618.1">
    <property type="nucleotide sequence ID" value="NZ_JASHIF010000009.1"/>
</dbReference>
<organism evidence="2 3">
    <name type="scientific">Flectobacillus roseus</name>
    <dbReference type="NCBI Taxonomy" id="502259"/>
    <lineage>
        <taxon>Bacteria</taxon>
        <taxon>Pseudomonadati</taxon>
        <taxon>Bacteroidota</taxon>
        <taxon>Cytophagia</taxon>
        <taxon>Cytophagales</taxon>
        <taxon>Flectobacillaceae</taxon>
        <taxon>Flectobacillus</taxon>
    </lineage>
</organism>
<dbReference type="EMBL" id="JASHIF010000009">
    <property type="protein sequence ID" value="MDI9859734.1"/>
    <property type="molecule type" value="Genomic_DNA"/>
</dbReference>
<protein>
    <submittedName>
        <fullName evidence="2">Glycosyltransferase</fullName>
        <ecNumber evidence="2">2.4.-.-</ecNumber>
    </submittedName>
</protein>
<dbReference type="SUPFAM" id="SSF53756">
    <property type="entry name" value="UDP-Glycosyltransferase/glycogen phosphorylase"/>
    <property type="match status" value="1"/>
</dbReference>
<dbReference type="Gene3D" id="3.40.50.2000">
    <property type="entry name" value="Glycogen Phosphorylase B"/>
    <property type="match status" value="1"/>
</dbReference>
<dbReference type="Pfam" id="PF00534">
    <property type="entry name" value="Glycos_transf_1"/>
    <property type="match status" value="1"/>
</dbReference>
<gene>
    <name evidence="2" type="ORF">QM524_10990</name>
</gene>
<keyword evidence="2" id="KW-0808">Transferase</keyword>
<dbReference type="PANTHER" id="PTHR12526">
    <property type="entry name" value="GLYCOSYLTRANSFERASE"/>
    <property type="match status" value="1"/>
</dbReference>
<feature type="domain" description="Glycosyl transferase family 1" evidence="1">
    <location>
        <begin position="211"/>
        <end position="372"/>
    </location>
</feature>
<dbReference type="EC" id="2.4.-.-" evidence="2"/>
<dbReference type="GO" id="GO:0016757">
    <property type="term" value="F:glycosyltransferase activity"/>
    <property type="evidence" value="ECO:0007669"/>
    <property type="project" value="UniProtKB-KW"/>
</dbReference>
<dbReference type="PANTHER" id="PTHR12526:SF630">
    <property type="entry name" value="GLYCOSYLTRANSFERASE"/>
    <property type="match status" value="1"/>
</dbReference>
<evidence type="ECO:0000313" key="2">
    <source>
        <dbReference type="EMBL" id="MDI9859734.1"/>
    </source>
</evidence>
<evidence type="ECO:0000313" key="3">
    <source>
        <dbReference type="Proteomes" id="UP001236507"/>
    </source>
</evidence>
<proteinExistence type="predicted"/>
<dbReference type="Proteomes" id="UP001236507">
    <property type="component" value="Unassembled WGS sequence"/>
</dbReference>
<dbReference type="InterPro" id="IPR001296">
    <property type="entry name" value="Glyco_trans_1"/>
</dbReference>
<accession>A0ABT6Y8D1</accession>
<comment type="caution">
    <text evidence="2">The sequence shown here is derived from an EMBL/GenBank/DDBJ whole genome shotgun (WGS) entry which is preliminary data.</text>
</comment>
<reference evidence="2 3" key="1">
    <citation type="submission" date="2023-05" db="EMBL/GenBank/DDBJ databases">
        <title>Novel species of genus Flectobacillus isolated from stream in China.</title>
        <authorList>
            <person name="Lu H."/>
        </authorList>
    </citation>
    <scope>NUCLEOTIDE SEQUENCE [LARGE SCALE GENOMIC DNA]</scope>
    <source>
        <strain evidence="2 3">KCTC 42575</strain>
    </source>
</reference>
<evidence type="ECO:0000259" key="1">
    <source>
        <dbReference type="Pfam" id="PF00534"/>
    </source>
</evidence>